<keyword evidence="1" id="KW-1133">Transmembrane helix</keyword>
<dbReference type="Proteomes" id="UP000824223">
    <property type="component" value="Unassembled WGS sequence"/>
</dbReference>
<dbReference type="InterPro" id="IPR025648">
    <property type="entry name" value="DUF4358"/>
</dbReference>
<evidence type="ECO:0000313" key="3">
    <source>
        <dbReference type="Proteomes" id="UP000824223"/>
    </source>
</evidence>
<protein>
    <submittedName>
        <fullName evidence="2">DUF4358 domain-containing protein</fullName>
    </submittedName>
</protein>
<reference evidence="2" key="2">
    <citation type="submission" date="2021-04" db="EMBL/GenBank/DDBJ databases">
        <authorList>
            <person name="Gilroy R."/>
        </authorList>
    </citation>
    <scope>NUCLEOTIDE SEQUENCE</scope>
    <source>
        <strain evidence="2">ChiSjej2B20-11307</strain>
    </source>
</reference>
<comment type="caution">
    <text evidence="2">The sequence shown here is derived from an EMBL/GenBank/DDBJ whole genome shotgun (WGS) entry which is preliminary data.</text>
</comment>
<gene>
    <name evidence="2" type="ORF">H9798_08345</name>
</gene>
<name>A0A9D2HBN9_9FIRM</name>
<dbReference type="Pfam" id="PF14270">
    <property type="entry name" value="DUF4358"/>
    <property type="match status" value="1"/>
</dbReference>
<dbReference type="AlphaFoldDB" id="A0A9D2HBN9"/>
<proteinExistence type="predicted"/>
<organism evidence="2 3">
    <name type="scientific">Candidatus Mediterraneibacter pullicola</name>
    <dbReference type="NCBI Taxonomy" id="2838682"/>
    <lineage>
        <taxon>Bacteria</taxon>
        <taxon>Bacillati</taxon>
        <taxon>Bacillota</taxon>
        <taxon>Clostridia</taxon>
        <taxon>Lachnospirales</taxon>
        <taxon>Lachnospiraceae</taxon>
        <taxon>Mediterraneibacter</taxon>
    </lineage>
</organism>
<dbReference type="EMBL" id="DXAK01000043">
    <property type="protein sequence ID" value="HJA07131.1"/>
    <property type="molecule type" value="Genomic_DNA"/>
</dbReference>
<sequence>MTKERFAKGGIIKYVVLVLIVIFIVILMLYTSGSSKPFEEIRQSVASVLDKSNLKEKDEASFKRNTGLNAADYSGVMYYASESNLSAEEVLLIRVRSGSQIQEVRETLEARIDSCISDFDGYVPEEVKLLEEAVLNVRGNYIFFAVAPKAEEYLEAFRNSL</sequence>
<keyword evidence="1" id="KW-0472">Membrane</keyword>
<evidence type="ECO:0000313" key="2">
    <source>
        <dbReference type="EMBL" id="HJA07131.1"/>
    </source>
</evidence>
<evidence type="ECO:0000256" key="1">
    <source>
        <dbReference type="SAM" id="Phobius"/>
    </source>
</evidence>
<feature type="transmembrane region" description="Helical" evidence="1">
    <location>
        <begin position="12"/>
        <end position="30"/>
    </location>
</feature>
<reference evidence="2" key="1">
    <citation type="journal article" date="2021" name="PeerJ">
        <title>Extensive microbial diversity within the chicken gut microbiome revealed by metagenomics and culture.</title>
        <authorList>
            <person name="Gilroy R."/>
            <person name="Ravi A."/>
            <person name="Getino M."/>
            <person name="Pursley I."/>
            <person name="Horton D.L."/>
            <person name="Alikhan N.F."/>
            <person name="Baker D."/>
            <person name="Gharbi K."/>
            <person name="Hall N."/>
            <person name="Watson M."/>
            <person name="Adriaenssens E.M."/>
            <person name="Foster-Nyarko E."/>
            <person name="Jarju S."/>
            <person name="Secka A."/>
            <person name="Antonio M."/>
            <person name="Oren A."/>
            <person name="Chaudhuri R.R."/>
            <person name="La Ragione R."/>
            <person name="Hildebrand F."/>
            <person name="Pallen M.J."/>
        </authorList>
    </citation>
    <scope>NUCLEOTIDE SEQUENCE</scope>
    <source>
        <strain evidence="2">ChiSjej2B20-11307</strain>
    </source>
</reference>
<accession>A0A9D2HBN9</accession>
<keyword evidence="1" id="KW-0812">Transmembrane</keyword>